<keyword evidence="10" id="KW-0411">Iron-sulfur</keyword>
<evidence type="ECO:0000259" key="18">
    <source>
        <dbReference type="Pfam" id="PF00462"/>
    </source>
</evidence>
<reference evidence="20" key="1">
    <citation type="submission" date="2025-08" db="UniProtKB">
        <authorList>
            <consortium name="RefSeq"/>
        </authorList>
    </citation>
    <scope>IDENTIFICATION</scope>
    <source>
        <tissue evidence="20">Whole organism</tissue>
    </source>
</reference>
<dbReference type="RefSeq" id="XP_018008801.1">
    <property type="nucleotide sequence ID" value="XM_018153312.2"/>
</dbReference>
<name>A0A8B7N4M8_HYAAZ</name>
<dbReference type="OMA" id="NCKIQAG"/>
<proteinExistence type="inferred from homology"/>
<dbReference type="Proteomes" id="UP000694843">
    <property type="component" value="Unplaced"/>
</dbReference>
<dbReference type="SUPFAM" id="SSF52833">
    <property type="entry name" value="Thioredoxin-like"/>
    <property type="match status" value="1"/>
</dbReference>
<keyword evidence="6" id="KW-0479">Metal-binding</keyword>
<comment type="similarity">
    <text evidence="3">Belongs to the glutaredoxin family.</text>
</comment>
<evidence type="ECO:0000256" key="9">
    <source>
        <dbReference type="ARBA" id="ARBA00023004"/>
    </source>
</evidence>
<dbReference type="CDD" id="cd03419">
    <property type="entry name" value="GRX_GRXh_1_2_like"/>
    <property type="match status" value="1"/>
</dbReference>
<evidence type="ECO:0000256" key="17">
    <source>
        <dbReference type="ARBA" id="ARBA00039819"/>
    </source>
</evidence>
<feature type="domain" description="Glutaredoxin" evidence="18">
    <location>
        <begin position="28"/>
        <end position="90"/>
    </location>
</feature>
<dbReference type="PANTHER" id="PTHR46679:SF1">
    <property type="entry name" value="GLUTAREDOXIN-2, MITOCHONDRIAL"/>
    <property type="match status" value="1"/>
</dbReference>
<dbReference type="KEGG" id="hazt:108666435"/>
<evidence type="ECO:0000256" key="10">
    <source>
        <dbReference type="ARBA" id="ARBA00023014"/>
    </source>
</evidence>
<dbReference type="InterPro" id="IPR014025">
    <property type="entry name" value="Glutaredoxin_subgr"/>
</dbReference>
<dbReference type="InterPro" id="IPR036249">
    <property type="entry name" value="Thioredoxin-like_sf"/>
</dbReference>
<evidence type="ECO:0000256" key="7">
    <source>
        <dbReference type="ARBA" id="ARBA00022946"/>
    </source>
</evidence>
<keyword evidence="14" id="KW-0676">Redox-active center</keyword>
<dbReference type="PROSITE" id="PS51354">
    <property type="entry name" value="GLUTAREDOXIN_2"/>
    <property type="match status" value="1"/>
</dbReference>
<evidence type="ECO:0000256" key="5">
    <source>
        <dbReference type="ARBA" id="ARBA00022714"/>
    </source>
</evidence>
<keyword evidence="19" id="KW-1185">Reference proteome</keyword>
<evidence type="ECO:0000313" key="19">
    <source>
        <dbReference type="Proteomes" id="UP000694843"/>
    </source>
</evidence>
<dbReference type="PROSITE" id="PS00195">
    <property type="entry name" value="GLUTAREDOXIN_1"/>
    <property type="match status" value="1"/>
</dbReference>
<dbReference type="GO" id="GO:0005739">
    <property type="term" value="C:mitochondrion"/>
    <property type="evidence" value="ECO:0007669"/>
    <property type="project" value="UniProtKB-SubCell"/>
</dbReference>
<dbReference type="OrthoDB" id="418495at2759"/>
<keyword evidence="11" id="KW-0496">Mitochondrion</keyword>
<gene>
    <name evidence="20" type="primary">LOC108666435</name>
</gene>
<organism evidence="19 20">
    <name type="scientific">Hyalella azteca</name>
    <name type="common">Amphipod</name>
    <dbReference type="NCBI Taxonomy" id="294128"/>
    <lineage>
        <taxon>Eukaryota</taxon>
        <taxon>Metazoa</taxon>
        <taxon>Ecdysozoa</taxon>
        <taxon>Arthropoda</taxon>
        <taxon>Crustacea</taxon>
        <taxon>Multicrustacea</taxon>
        <taxon>Malacostraca</taxon>
        <taxon>Eumalacostraca</taxon>
        <taxon>Peracarida</taxon>
        <taxon>Amphipoda</taxon>
        <taxon>Senticaudata</taxon>
        <taxon>Talitrida</taxon>
        <taxon>Talitroidea</taxon>
        <taxon>Hyalellidae</taxon>
        <taxon>Hyalella</taxon>
    </lineage>
</organism>
<dbReference type="FunFam" id="3.40.30.10:FF:000026">
    <property type="entry name" value="Glutaredoxin 2"/>
    <property type="match status" value="1"/>
</dbReference>
<keyword evidence="9" id="KW-0408">Iron</keyword>
<comment type="subcellular location">
    <subcellularLocation>
        <location evidence="2">Mitochondrion</location>
    </subcellularLocation>
</comment>
<keyword evidence="7" id="KW-0809">Transit peptide</keyword>
<dbReference type="Gene3D" id="3.40.30.10">
    <property type="entry name" value="Glutaredoxin"/>
    <property type="match status" value="1"/>
</dbReference>
<evidence type="ECO:0000256" key="6">
    <source>
        <dbReference type="ARBA" id="ARBA00022723"/>
    </source>
</evidence>
<dbReference type="InterPro" id="IPR011899">
    <property type="entry name" value="Glutaredoxin_euk/vir"/>
</dbReference>
<evidence type="ECO:0000256" key="8">
    <source>
        <dbReference type="ARBA" id="ARBA00022982"/>
    </source>
</evidence>
<evidence type="ECO:0000313" key="20">
    <source>
        <dbReference type="RefSeq" id="XP_018008801.1"/>
    </source>
</evidence>
<dbReference type="GO" id="GO:0015035">
    <property type="term" value="F:protein-disulfide reductase activity"/>
    <property type="evidence" value="ECO:0007669"/>
    <property type="project" value="TreeGrafter"/>
</dbReference>
<keyword evidence="12" id="KW-1015">Disulfide bond</keyword>
<dbReference type="GO" id="GO:0051537">
    <property type="term" value="F:2 iron, 2 sulfur cluster binding"/>
    <property type="evidence" value="ECO:0007669"/>
    <property type="project" value="UniProtKB-KW"/>
</dbReference>
<comment type="subunit">
    <text evidence="16">Monomer; active form. Homodimer; inactive form. The homodimer is probably linked by 1 2Fe-2S cluster.</text>
</comment>
<dbReference type="GeneID" id="108666435"/>
<dbReference type="Pfam" id="PF00462">
    <property type="entry name" value="Glutaredoxin"/>
    <property type="match status" value="1"/>
</dbReference>
<evidence type="ECO:0000256" key="12">
    <source>
        <dbReference type="ARBA" id="ARBA00023157"/>
    </source>
</evidence>
<evidence type="ECO:0000256" key="4">
    <source>
        <dbReference type="ARBA" id="ARBA00022448"/>
    </source>
</evidence>
<keyword evidence="13" id="KW-0318">Glutathionylation</keyword>
<evidence type="ECO:0000256" key="14">
    <source>
        <dbReference type="ARBA" id="ARBA00023284"/>
    </source>
</evidence>
<evidence type="ECO:0000256" key="13">
    <source>
        <dbReference type="ARBA" id="ARBA00023206"/>
    </source>
</evidence>
<dbReference type="NCBIfam" id="TIGR02180">
    <property type="entry name" value="GRX_euk"/>
    <property type="match status" value="1"/>
</dbReference>
<evidence type="ECO:0000256" key="15">
    <source>
        <dbReference type="ARBA" id="ARBA00037470"/>
    </source>
</evidence>
<dbReference type="InterPro" id="IPR002109">
    <property type="entry name" value="Glutaredoxin"/>
</dbReference>
<evidence type="ECO:0000256" key="3">
    <source>
        <dbReference type="ARBA" id="ARBA00007787"/>
    </source>
</evidence>
<accession>A0A8B7N4M8</accession>
<keyword evidence="4" id="KW-0813">Transport</keyword>
<dbReference type="PANTHER" id="PTHR46679">
    <property type="match status" value="1"/>
</dbReference>
<dbReference type="GO" id="GO:0046872">
    <property type="term" value="F:metal ion binding"/>
    <property type="evidence" value="ECO:0007669"/>
    <property type="project" value="UniProtKB-KW"/>
</dbReference>
<evidence type="ECO:0000256" key="16">
    <source>
        <dbReference type="ARBA" id="ARBA00038558"/>
    </source>
</evidence>
<evidence type="ECO:0000256" key="11">
    <source>
        <dbReference type="ARBA" id="ARBA00023128"/>
    </source>
</evidence>
<comment type="function">
    <text evidence="15">Glutathione-dependent oxidoreductase that facilitates the maintenance of mitochondrial redox homeostasis upon induction of apoptosis by oxidative stress. Involved in response to hydrogen peroxide and regulation of apoptosis caused by oxidative stress. Acts as a very efficient catalyst of monothiol reactions because of its high affinity for protein glutathione-mixed disulfides. Can receive electrons not only from glutathione (GSH), but also from thioredoxin reductase supporting both monothiol and dithiol reactions. Efficiently catalyzes both glutathionylation and deglutathionylation of mitochondrial complex I, which in turn regulates the superoxide production by the complex. Overexpression decreases the susceptibility to apoptosis and prevents loss of cardiolipin and cytochrome c release.</text>
</comment>
<keyword evidence="5" id="KW-0001">2Fe-2S</keyword>
<dbReference type="InterPro" id="IPR011767">
    <property type="entry name" value="GLR_AS"/>
</dbReference>
<dbReference type="AlphaFoldDB" id="A0A8B7N4M8"/>
<keyword evidence="8" id="KW-0249">Electron transport</keyword>
<evidence type="ECO:0000256" key="1">
    <source>
        <dbReference type="ARBA" id="ARBA00002549"/>
    </source>
</evidence>
<dbReference type="PRINTS" id="PR00160">
    <property type="entry name" value="GLUTAREDOXIN"/>
</dbReference>
<sequence>MGIGQSTPKEMDEALIKSIQETVNGNCIVVYEKPSCPYCKMAKKVFTDMGVSYLNIDINKEHNTSEIQDALQHITGARSVPRVFIGGKCIGGGSETQALYASGELQKMIAACQ</sequence>
<protein>
    <recommendedName>
        <fullName evidence="17">Glutaredoxin-2, mitochondrial</fullName>
    </recommendedName>
</protein>
<evidence type="ECO:0000256" key="2">
    <source>
        <dbReference type="ARBA" id="ARBA00004173"/>
    </source>
</evidence>
<comment type="function">
    <text evidence="1">Has a glutathione-disulfide oxidoreductase activity in the presence of NADPH and glutathione reductase. Reduces low molecular weight disulfides and proteins.</text>
</comment>